<accession>A0ABN8PRQ8</accession>
<protein>
    <submittedName>
        <fullName evidence="2">Uncharacterized protein</fullName>
    </submittedName>
</protein>
<keyword evidence="1" id="KW-1133">Transmembrane helix</keyword>
<gene>
    <name evidence="2" type="ORF">PEVE_00044955</name>
</gene>
<dbReference type="Proteomes" id="UP001159427">
    <property type="component" value="Unassembled WGS sequence"/>
</dbReference>
<keyword evidence="1" id="KW-0812">Transmembrane</keyword>
<keyword evidence="3" id="KW-1185">Reference proteome</keyword>
<name>A0ABN8PRQ8_9CNID</name>
<feature type="non-terminal residue" evidence="2">
    <location>
        <position position="1"/>
    </location>
</feature>
<proteinExistence type="predicted"/>
<reference evidence="2 3" key="1">
    <citation type="submission" date="2022-05" db="EMBL/GenBank/DDBJ databases">
        <authorList>
            <consortium name="Genoscope - CEA"/>
            <person name="William W."/>
        </authorList>
    </citation>
    <scope>NUCLEOTIDE SEQUENCE [LARGE SCALE GENOMIC DNA]</scope>
</reference>
<evidence type="ECO:0000313" key="3">
    <source>
        <dbReference type="Proteomes" id="UP001159427"/>
    </source>
</evidence>
<dbReference type="EMBL" id="CALNXI010000971">
    <property type="protein sequence ID" value="CAH3149448.1"/>
    <property type="molecule type" value="Genomic_DNA"/>
</dbReference>
<comment type="caution">
    <text evidence="2">The sequence shown here is derived from an EMBL/GenBank/DDBJ whole genome shotgun (WGS) entry which is preliminary data.</text>
</comment>
<evidence type="ECO:0000313" key="2">
    <source>
        <dbReference type="EMBL" id="CAH3149448.1"/>
    </source>
</evidence>
<organism evidence="2 3">
    <name type="scientific">Porites evermanni</name>
    <dbReference type="NCBI Taxonomy" id="104178"/>
    <lineage>
        <taxon>Eukaryota</taxon>
        <taxon>Metazoa</taxon>
        <taxon>Cnidaria</taxon>
        <taxon>Anthozoa</taxon>
        <taxon>Hexacorallia</taxon>
        <taxon>Scleractinia</taxon>
        <taxon>Fungiina</taxon>
        <taxon>Poritidae</taxon>
        <taxon>Porites</taxon>
    </lineage>
</organism>
<feature type="transmembrane region" description="Helical" evidence="1">
    <location>
        <begin position="36"/>
        <end position="57"/>
    </location>
</feature>
<evidence type="ECO:0000256" key="1">
    <source>
        <dbReference type="SAM" id="Phobius"/>
    </source>
</evidence>
<keyword evidence="1" id="KW-0472">Membrane</keyword>
<sequence>AIYLYLTILQADQILYPKRPFPSHAATNIALKADRMLTFVPIVFILVHMWGTLRWILFMYADIGKLHTWWHTALLCLQRSSILQDN</sequence>